<dbReference type="EMBL" id="QGSV01000196">
    <property type="protein sequence ID" value="PWU47266.1"/>
    <property type="molecule type" value="Genomic_DNA"/>
</dbReference>
<keyword evidence="3" id="KW-1185">Reference proteome</keyword>
<comment type="caution">
    <text evidence="2">The sequence shown here is derived from an EMBL/GenBank/DDBJ whole genome shotgun (WGS) entry which is preliminary data.</text>
</comment>
<dbReference type="AlphaFoldDB" id="A0A317K2W3"/>
<dbReference type="Proteomes" id="UP000245683">
    <property type="component" value="Unassembled WGS sequence"/>
</dbReference>
<evidence type="ECO:0000256" key="1">
    <source>
        <dbReference type="SAM" id="MobiDB-lite"/>
    </source>
</evidence>
<evidence type="ECO:0000313" key="2">
    <source>
        <dbReference type="EMBL" id="PWU47266.1"/>
    </source>
</evidence>
<name>A0A317K2W3_9ACTN</name>
<sequence length="120" mass="12256">MQLVAFAPPIWPATLRTLRKLTRLAVTALVLVVGAGGVAAAPDTTTALRPTVVTSRVAEPRPDAGVGTERVADVATEPAPGAPVERADRRDSASRPQIAVAVALADPGRDAVGRRGPPPA</sequence>
<protein>
    <submittedName>
        <fullName evidence="2">Uncharacterized protein</fullName>
    </submittedName>
</protein>
<evidence type="ECO:0000313" key="3">
    <source>
        <dbReference type="Proteomes" id="UP000245683"/>
    </source>
</evidence>
<feature type="region of interest" description="Disordered" evidence="1">
    <location>
        <begin position="56"/>
        <end position="96"/>
    </location>
</feature>
<gene>
    <name evidence="2" type="ORF">DLJ46_15375</name>
</gene>
<dbReference type="RefSeq" id="WP_109945344.1">
    <property type="nucleotide sequence ID" value="NZ_QGGF01000313.1"/>
</dbReference>
<reference evidence="3" key="1">
    <citation type="submission" date="2018-05" db="EMBL/GenBank/DDBJ databases">
        <title>Micromonospora globispora sp. nov. and Micromonospora rugosa sp. nov., isolated from marine sediment.</title>
        <authorList>
            <person name="Carro L."/>
            <person name="Aysel V."/>
            <person name="Cetin D."/>
            <person name="Igual J.M."/>
            <person name="Klenk H.-P."/>
            <person name="Trujillo M.E."/>
            <person name="Sahin N."/>
        </authorList>
    </citation>
    <scope>NUCLEOTIDE SEQUENCE [LARGE SCALE GENOMIC DNA]</scope>
    <source>
        <strain evidence="3">S2904</strain>
    </source>
</reference>
<organism evidence="2 3">
    <name type="scientific">Micromonospora globispora</name>
    <dbReference type="NCBI Taxonomy" id="1450148"/>
    <lineage>
        <taxon>Bacteria</taxon>
        <taxon>Bacillati</taxon>
        <taxon>Actinomycetota</taxon>
        <taxon>Actinomycetes</taxon>
        <taxon>Micromonosporales</taxon>
        <taxon>Micromonosporaceae</taxon>
        <taxon>Micromonospora</taxon>
    </lineage>
</organism>
<proteinExistence type="predicted"/>
<accession>A0A317K2W3</accession>